<feature type="transmembrane region" description="Helical" evidence="8">
    <location>
        <begin position="517"/>
        <end position="537"/>
    </location>
</feature>
<dbReference type="Pfam" id="PF14558">
    <property type="entry name" value="TRP_N"/>
    <property type="match status" value="1"/>
</dbReference>
<gene>
    <name evidence="10" type="ORF">TPAR_00291</name>
</gene>
<evidence type="ECO:0000256" key="8">
    <source>
        <dbReference type="SAM" id="Phobius"/>
    </source>
</evidence>
<dbReference type="STRING" id="94208.A0A2S4LAP9"/>
<evidence type="ECO:0000256" key="3">
    <source>
        <dbReference type="ARBA" id="ARBA00022692"/>
    </source>
</evidence>
<dbReference type="GO" id="GO:0055085">
    <property type="term" value="P:transmembrane transport"/>
    <property type="evidence" value="ECO:0007669"/>
    <property type="project" value="TreeGrafter"/>
</dbReference>
<dbReference type="Pfam" id="PF06011">
    <property type="entry name" value="TRP"/>
    <property type="match status" value="1"/>
</dbReference>
<name>A0A2S4LAP9_9HYPO</name>
<reference evidence="10 11" key="1">
    <citation type="submission" date="2018-01" db="EMBL/GenBank/DDBJ databases">
        <title>Harnessing the power of phylogenomics to disentangle the directionality and signatures of interkingdom host jumping in the parasitic fungal genus Tolypocladium.</title>
        <authorList>
            <person name="Quandt C.A."/>
            <person name="Patterson W."/>
            <person name="Spatafora J.W."/>
        </authorList>
    </citation>
    <scope>NUCLEOTIDE SEQUENCE [LARGE SCALE GENOMIC DNA]</scope>
    <source>
        <strain evidence="10 11">NRBC 100945</strain>
    </source>
</reference>
<proteinExistence type="inferred from homology"/>
<sequence length="681" mass="74038">MASLGSAEKMLLSTSLNSCQQNSMFTASLFNVIYTPLNGSAEIQLVATSSVQAKVVFQLAISVYGYEFLRQTVNPCDLHLPGLCPMVPGKMNAPFNIPVPKEAAEKIPGIAYGIPDLDAVVRVHVNLTSTGESIACMEANISNGKSVNVDGVKWATAIVTALVLASSAVISGLGHFNAAAHIAANSLSVFSYFQAQAIVGLNGVPLPPIAQGWTQNFQWAMGIIRVGFMQDIFTWYQRATGGAPSLIFDSLTTVSVQVQKRSLGLAESARDHLKRGMGIFLRTAMKRSNITTGSGSYVVFGIQRAAFRAGIETTNLFMTGLVFFCILVAVIVLSVAAFKGICELVVKRKWMNDSRFIDFRGNWLVVLKGILYRIYLIGFPLGVILCLWEFTQVDSAAEVFLAVIWLLGMCSTLGWGVFQIIQLARRSFALHGNLAYILYSDPRVFNHWGPLYVQFRASSYYFIAPTLGYYFIKGALVAFGQRNSTAQAVGFVFVESIALAAGSILRPWMDKSTNSFNIAICVVNLLNAIFLLIFSNVFGAPMLAIGVAGVVFFVLNAAFSLALLLMVMISTLFTFFRENPDARYQYMADDRTSFLQSQARLTTTAELDALSATARGDGARSKTEPLLEDNNGLLHSNGIGSTPREPPNGSNISVLRSLNMPHRGDSSLPVMSSSTYKAPRQ</sequence>
<keyword evidence="5 8" id="KW-1133">Transmembrane helix</keyword>
<feature type="transmembrane region" description="Helical" evidence="8">
    <location>
        <begin position="316"/>
        <end position="342"/>
    </location>
</feature>
<dbReference type="Proteomes" id="UP000237481">
    <property type="component" value="Unassembled WGS sequence"/>
</dbReference>
<evidence type="ECO:0000313" key="11">
    <source>
        <dbReference type="Proteomes" id="UP000237481"/>
    </source>
</evidence>
<evidence type="ECO:0000259" key="9">
    <source>
        <dbReference type="SMART" id="SM01320"/>
    </source>
</evidence>
<accession>A0A2S4LAP9</accession>
<feature type="transmembrane region" description="Helical" evidence="8">
    <location>
        <begin position="460"/>
        <end position="479"/>
    </location>
</feature>
<keyword evidence="11" id="KW-1185">Reference proteome</keyword>
<dbReference type="InterPro" id="IPR032800">
    <property type="entry name" value="TRP_N"/>
</dbReference>
<dbReference type="OrthoDB" id="5212126at2759"/>
<dbReference type="PANTHER" id="PTHR31145">
    <property type="entry name" value="INTEGRAL MEMBRANE PROTEIN (AFU_ORTHOLOGUE AFUA_7G01610)"/>
    <property type="match status" value="1"/>
</dbReference>
<evidence type="ECO:0000256" key="4">
    <source>
        <dbReference type="ARBA" id="ARBA00022729"/>
    </source>
</evidence>
<dbReference type="InterPro" id="IPR010308">
    <property type="entry name" value="TRP_C"/>
</dbReference>
<dbReference type="EMBL" id="PKSG01000034">
    <property type="protein sequence ID" value="POR39520.1"/>
    <property type="molecule type" value="Genomic_DNA"/>
</dbReference>
<keyword evidence="3 8" id="KW-0812">Transmembrane</keyword>
<keyword evidence="6 8" id="KW-0472">Membrane</keyword>
<dbReference type="SMART" id="SM01320">
    <property type="entry name" value="TRP_N"/>
    <property type="match status" value="1"/>
</dbReference>
<feature type="transmembrane region" description="Helical" evidence="8">
    <location>
        <begin position="363"/>
        <end position="390"/>
    </location>
</feature>
<dbReference type="InterPro" id="IPR040241">
    <property type="entry name" value="TRP_Flc/Pkd2-like"/>
</dbReference>
<dbReference type="GO" id="GO:0009272">
    <property type="term" value="P:fungal-type cell wall biogenesis"/>
    <property type="evidence" value="ECO:0007669"/>
    <property type="project" value="TreeGrafter"/>
</dbReference>
<feature type="domain" description="ML-like" evidence="9">
    <location>
        <begin position="9"/>
        <end position="148"/>
    </location>
</feature>
<evidence type="ECO:0000313" key="10">
    <source>
        <dbReference type="EMBL" id="POR39520.1"/>
    </source>
</evidence>
<keyword evidence="4" id="KW-0732">Signal</keyword>
<dbReference type="GO" id="GO:0016020">
    <property type="term" value="C:membrane"/>
    <property type="evidence" value="ECO:0007669"/>
    <property type="project" value="UniProtKB-SubCell"/>
</dbReference>
<comment type="subcellular location">
    <subcellularLocation>
        <location evidence="1">Membrane</location>
        <topology evidence="1">Multi-pass membrane protein</topology>
    </subcellularLocation>
</comment>
<protein>
    <submittedName>
        <fullName evidence="10">Flavin carrier protein 3</fullName>
    </submittedName>
</protein>
<feature type="compositionally biased region" description="Polar residues" evidence="7">
    <location>
        <begin position="669"/>
        <end position="681"/>
    </location>
</feature>
<organism evidence="10 11">
    <name type="scientific">Tolypocladium paradoxum</name>
    <dbReference type="NCBI Taxonomy" id="94208"/>
    <lineage>
        <taxon>Eukaryota</taxon>
        <taxon>Fungi</taxon>
        <taxon>Dikarya</taxon>
        <taxon>Ascomycota</taxon>
        <taxon>Pezizomycotina</taxon>
        <taxon>Sordariomycetes</taxon>
        <taxon>Hypocreomycetidae</taxon>
        <taxon>Hypocreales</taxon>
        <taxon>Ophiocordycipitaceae</taxon>
        <taxon>Tolypocladium</taxon>
    </lineage>
</organism>
<evidence type="ECO:0000256" key="6">
    <source>
        <dbReference type="ARBA" id="ARBA00023136"/>
    </source>
</evidence>
<dbReference type="PANTHER" id="PTHR31145:SF2">
    <property type="entry name" value="FLAVIN CARRIER PROTEIN 2"/>
    <property type="match status" value="1"/>
</dbReference>
<evidence type="ECO:0000256" key="2">
    <source>
        <dbReference type="ARBA" id="ARBA00010642"/>
    </source>
</evidence>
<dbReference type="AlphaFoldDB" id="A0A2S4LAP9"/>
<evidence type="ECO:0000256" key="7">
    <source>
        <dbReference type="SAM" id="MobiDB-lite"/>
    </source>
</evidence>
<comment type="similarity">
    <text evidence="2">Belongs to the transient receptor potential (TRP) ion channel family.</text>
</comment>
<comment type="caution">
    <text evidence="10">The sequence shown here is derived from an EMBL/GenBank/DDBJ whole genome shotgun (WGS) entry which is preliminary data.</text>
</comment>
<evidence type="ECO:0000256" key="1">
    <source>
        <dbReference type="ARBA" id="ARBA00004141"/>
    </source>
</evidence>
<feature type="transmembrane region" description="Helical" evidence="8">
    <location>
        <begin position="396"/>
        <end position="418"/>
    </location>
</feature>
<evidence type="ECO:0000256" key="5">
    <source>
        <dbReference type="ARBA" id="ARBA00022989"/>
    </source>
</evidence>
<feature type="transmembrane region" description="Helical" evidence="8">
    <location>
        <begin position="485"/>
        <end position="505"/>
    </location>
</feature>
<feature type="transmembrane region" description="Helical" evidence="8">
    <location>
        <begin position="543"/>
        <end position="576"/>
    </location>
</feature>
<feature type="region of interest" description="Disordered" evidence="7">
    <location>
        <begin position="614"/>
        <end position="681"/>
    </location>
</feature>